<dbReference type="PANTHER" id="PTHR43364">
    <property type="entry name" value="NADH-SPECIFIC METHYLGLYOXAL REDUCTASE-RELATED"/>
    <property type="match status" value="1"/>
</dbReference>
<evidence type="ECO:0000256" key="1">
    <source>
        <dbReference type="ARBA" id="ARBA00023002"/>
    </source>
</evidence>
<dbReference type="EMBL" id="LT635764">
    <property type="protein sequence ID" value="SGZ48483.1"/>
    <property type="molecule type" value="Genomic_DNA"/>
</dbReference>
<gene>
    <name evidence="3" type="ORF">SAMEA4029009_CIC11G00000004354</name>
    <name evidence="4" type="ORF">SAMEA4029010_CIC11G00000001314</name>
</gene>
<dbReference type="CDD" id="cd19079">
    <property type="entry name" value="AKR_EcYajO-like"/>
    <property type="match status" value="1"/>
</dbReference>
<dbReference type="InterPro" id="IPR036812">
    <property type="entry name" value="NAD(P)_OxRdtase_dom_sf"/>
</dbReference>
<dbReference type="EMBL" id="LT635758">
    <property type="protein sequence ID" value="SGZ52555.1"/>
    <property type="molecule type" value="Genomic_DNA"/>
</dbReference>
<dbReference type="Pfam" id="PF00248">
    <property type="entry name" value="Aldo_ket_red"/>
    <property type="match status" value="1"/>
</dbReference>
<evidence type="ECO:0000313" key="5">
    <source>
        <dbReference type="Proteomes" id="UP000182259"/>
    </source>
</evidence>
<evidence type="ECO:0000313" key="3">
    <source>
        <dbReference type="EMBL" id="SGZ48483.1"/>
    </source>
</evidence>
<dbReference type="Proteomes" id="UP000182334">
    <property type="component" value="Chromosome III"/>
</dbReference>
<sequence length="346" mass="39504">MSDLHHKLGSSGLNVSKVIVGCMSFGLSGWANWVLEDEEKVFLILKKCYDNGLRTYDTANMYSNGQSEILLGKFLKKYNIPRDRVVILSKVFFPVNAEDPNVRFGASDTQTYEYMNSQGLSRKHILDSAKASVERLGTYMDVLQIHRLDKTTPKHEIMRALNDTVLEGYTRYIGASSMRATDFAELQYVADKNGWFKFISMQNYYNLVYREEEREMIPYCNDNIFGKVGCIPWSPIARGLLARPWKSESQHNRNSDTDIYISLLTGLQYADEEIINRVEKVAKKLGVSMANVATAWVISKGHTPIVGINTEERVDDTIRAISLKLSEEDIKYLEEPYVPKPVFGYQ</sequence>
<proteinExistence type="predicted"/>
<dbReference type="SUPFAM" id="SSF51430">
    <property type="entry name" value="NAD(P)-linked oxidoreductase"/>
    <property type="match status" value="1"/>
</dbReference>
<protein>
    <submittedName>
        <fullName evidence="4">CIC11C00000001314</fullName>
    </submittedName>
    <submittedName>
        <fullName evidence="3">CIC11C00000004354</fullName>
    </submittedName>
</protein>
<dbReference type="AlphaFoldDB" id="A0A1L0BMQ8"/>
<evidence type="ECO:0000313" key="4">
    <source>
        <dbReference type="EMBL" id="SGZ52555.1"/>
    </source>
</evidence>
<keyword evidence="1" id="KW-0560">Oxidoreductase</keyword>
<dbReference type="PANTHER" id="PTHR43364:SF15">
    <property type="entry name" value="ARYL-ALCOHOL DEHYDROGENASE AAD16-RELATED"/>
    <property type="match status" value="1"/>
</dbReference>
<reference evidence="5 6" key="1">
    <citation type="submission" date="2016-10" db="EMBL/GenBank/DDBJ databases">
        <authorList>
            <person name="de Groot N.N."/>
        </authorList>
    </citation>
    <scope>NUCLEOTIDE SEQUENCE [LARGE SCALE GENOMIC DNA]</scope>
    <source>
        <strain evidence="4 6">CBS 141442</strain>
        <strain evidence="3 5">PYCC 4715</strain>
    </source>
</reference>
<accession>A0A1L0BMQ8</accession>
<dbReference type="OrthoDB" id="48988at2759"/>
<dbReference type="InterPro" id="IPR050523">
    <property type="entry name" value="AKR_Detox_Biosynth"/>
</dbReference>
<dbReference type="InterPro" id="IPR023210">
    <property type="entry name" value="NADP_OxRdtase_dom"/>
</dbReference>
<keyword evidence="6" id="KW-1185">Reference proteome</keyword>
<dbReference type="Gene3D" id="3.20.20.100">
    <property type="entry name" value="NADP-dependent oxidoreductase domain"/>
    <property type="match status" value="1"/>
</dbReference>
<dbReference type="Proteomes" id="UP000182259">
    <property type="component" value="Chromosome I"/>
</dbReference>
<dbReference type="STRING" id="45354.A0A1L0BMQ8"/>
<name>A0A1L0BMQ8_9ASCO</name>
<feature type="domain" description="NADP-dependent oxidoreductase" evidence="2">
    <location>
        <begin position="18"/>
        <end position="335"/>
    </location>
</feature>
<evidence type="ECO:0000259" key="2">
    <source>
        <dbReference type="Pfam" id="PF00248"/>
    </source>
</evidence>
<dbReference type="FunFam" id="3.20.20.100:FF:000004">
    <property type="entry name" value="Oxidoreductase, aldo/keto reductase"/>
    <property type="match status" value="1"/>
</dbReference>
<dbReference type="GO" id="GO:0016491">
    <property type="term" value="F:oxidoreductase activity"/>
    <property type="evidence" value="ECO:0007669"/>
    <property type="project" value="UniProtKB-KW"/>
</dbReference>
<organism evidence="4 6">
    <name type="scientific">Sungouiella intermedia</name>
    <dbReference type="NCBI Taxonomy" id="45354"/>
    <lineage>
        <taxon>Eukaryota</taxon>
        <taxon>Fungi</taxon>
        <taxon>Dikarya</taxon>
        <taxon>Ascomycota</taxon>
        <taxon>Saccharomycotina</taxon>
        <taxon>Pichiomycetes</taxon>
        <taxon>Metschnikowiaceae</taxon>
        <taxon>Sungouiella</taxon>
    </lineage>
</organism>
<evidence type="ECO:0000313" key="6">
    <source>
        <dbReference type="Proteomes" id="UP000182334"/>
    </source>
</evidence>
<dbReference type="GO" id="GO:0005829">
    <property type="term" value="C:cytosol"/>
    <property type="evidence" value="ECO:0007669"/>
    <property type="project" value="UniProtKB-ARBA"/>
</dbReference>